<keyword evidence="3" id="KW-1185">Reference proteome</keyword>
<evidence type="ECO:0000256" key="1">
    <source>
        <dbReference type="SAM" id="MobiDB-lite"/>
    </source>
</evidence>
<dbReference type="AlphaFoldDB" id="A0A0D8Y3S4"/>
<dbReference type="EMBL" id="KN716196">
    <property type="protein sequence ID" value="KJH50827.1"/>
    <property type="molecule type" value="Genomic_DNA"/>
</dbReference>
<evidence type="ECO:0000313" key="3">
    <source>
        <dbReference type="Proteomes" id="UP000053766"/>
    </source>
</evidence>
<reference evidence="2 3" key="1">
    <citation type="submission" date="2013-11" db="EMBL/GenBank/DDBJ databases">
        <title>Draft genome of the bovine lungworm Dictyocaulus viviparus.</title>
        <authorList>
            <person name="Mitreva M."/>
        </authorList>
    </citation>
    <scope>NUCLEOTIDE SEQUENCE [LARGE SCALE GENOMIC DNA]</scope>
    <source>
        <strain evidence="2 3">HannoverDv2000</strain>
    </source>
</reference>
<dbReference type="OrthoDB" id="5865236at2759"/>
<gene>
    <name evidence="2" type="ORF">DICVIV_02977</name>
</gene>
<sequence>LESKSTKDVVKECSPKSKLWSRSDKKDRSIKNETKRSHDTKNPVIQLNSAEKENSNPGIARTQETTVEEVMRKPPADVDMNDFILKAGEANTVVHPKLVRKGGNIDDANAATKPKLRLILDEEMKTREQTIESDDKEPFDKAIKWGDTKCVVYETRGQVTLEDEPDDTADLP</sequence>
<feature type="non-terminal residue" evidence="2">
    <location>
        <position position="1"/>
    </location>
</feature>
<protein>
    <submittedName>
        <fullName evidence="2">Uncharacterized protein</fullName>
    </submittedName>
</protein>
<accession>A0A0D8Y3S4</accession>
<feature type="compositionally biased region" description="Basic and acidic residues" evidence="1">
    <location>
        <begin position="1"/>
        <end position="41"/>
    </location>
</feature>
<evidence type="ECO:0000313" key="2">
    <source>
        <dbReference type="EMBL" id="KJH50827.1"/>
    </source>
</evidence>
<name>A0A0D8Y3S4_DICVI</name>
<organism evidence="2 3">
    <name type="scientific">Dictyocaulus viviparus</name>
    <name type="common">Bovine lungworm</name>
    <dbReference type="NCBI Taxonomy" id="29172"/>
    <lineage>
        <taxon>Eukaryota</taxon>
        <taxon>Metazoa</taxon>
        <taxon>Ecdysozoa</taxon>
        <taxon>Nematoda</taxon>
        <taxon>Chromadorea</taxon>
        <taxon>Rhabditida</taxon>
        <taxon>Rhabditina</taxon>
        <taxon>Rhabditomorpha</taxon>
        <taxon>Strongyloidea</taxon>
        <taxon>Metastrongylidae</taxon>
        <taxon>Dictyocaulus</taxon>
    </lineage>
</organism>
<reference evidence="3" key="2">
    <citation type="journal article" date="2016" name="Sci. Rep.">
        <title>Dictyocaulus viviparus genome, variome and transcriptome elucidate lungworm biology and support future intervention.</title>
        <authorList>
            <person name="McNulty S.N."/>
            <person name="Strube C."/>
            <person name="Rosa B.A."/>
            <person name="Martin J.C."/>
            <person name="Tyagi R."/>
            <person name="Choi Y.J."/>
            <person name="Wang Q."/>
            <person name="Hallsworth Pepin K."/>
            <person name="Zhang X."/>
            <person name="Ozersky P."/>
            <person name="Wilson R.K."/>
            <person name="Sternberg P.W."/>
            <person name="Gasser R.B."/>
            <person name="Mitreva M."/>
        </authorList>
    </citation>
    <scope>NUCLEOTIDE SEQUENCE [LARGE SCALE GENOMIC DNA]</scope>
    <source>
        <strain evidence="3">HannoverDv2000</strain>
    </source>
</reference>
<feature type="region of interest" description="Disordered" evidence="1">
    <location>
        <begin position="1"/>
        <end position="61"/>
    </location>
</feature>
<proteinExistence type="predicted"/>
<dbReference type="Proteomes" id="UP000053766">
    <property type="component" value="Unassembled WGS sequence"/>
</dbReference>